<organism evidence="1 2">
    <name type="scientific">Hypoxylon rubiginosum</name>
    <dbReference type="NCBI Taxonomy" id="110542"/>
    <lineage>
        <taxon>Eukaryota</taxon>
        <taxon>Fungi</taxon>
        <taxon>Dikarya</taxon>
        <taxon>Ascomycota</taxon>
        <taxon>Pezizomycotina</taxon>
        <taxon>Sordariomycetes</taxon>
        <taxon>Xylariomycetidae</taxon>
        <taxon>Xylariales</taxon>
        <taxon>Hypoxylaceae</taxon>
        <taxon>Hypoxylon</taxon>
    </lineage>
</organism>
<dbReference type="Proteomes" id="UP001497680">
    <property type="component" value="Unassembled WGS sequence"/>
</dbReference>
<comment type="caution">
    <text evidence="1">The sequence shown here is derived from an EMBL/GenBank/DDBJ whole genome shotgun (WGS) entry which is preliminary data.</text>
</comment>
<reference evidence="1 2" key="1">
    <citation type="journal article" date="2022" name="New Phytol.">
        <title>Ecological generalism drives hyperdiversity of secondary metabolite gene clusters in xylarialean endophytes.</title>
        <authorList>
            <person name="Franco M.E.E."/>
            <person name="Wisecaver J.H."/>
            <person name="Arnold A.E."/>
            <person name="Ju Y.M."/>
            <person name="Slot J.C."/>
            <person name="Ahrendt S."/>
            <person name="Moore L.P."/>
            <person name="Eastman K.E."/>
            <person name="Scott K."/>
            <person name="Konkel Z."/>
            <person name="Mondo S.J."/>
            <person name="Kuo A."/>
            <person name="Hayes R.D."/>
            <person name="Haridas S."/>
            <person name="Andreopoulos B."/>
            <person name="Riley R."/>
            <person name="LaButti K."/>
            <person name="Pangilinan J."/>
            <person name="Lipzen A."/>
            <person name="Amirebrahimi M."/>
            <person name="Yan J."/>
            <person name="Adam C."/>
            <person name="Keymanesh K."/>
            <person name="Ng V."/>
            <person name="Louie K."/>
            <person name="Northen T."/>
            <person name="Drula E."/>
            <person name="Henrissat B."/>
            <person name="Hsieh H.M."/>
            <person name="Youens-Clark K."/>
            <person name="Lutzoni F."/>
            <person name="Miadlikowska J."/>
            <person name="Eastwood D.C."/>
            <person name="Hamelin R.C."/>
            <person name="Grigoriev I.V."/>
            <person name="U'Ren J.M."/>
        </authorList>
    </citation>
    <scope>NUCLEOTIDE SEQUENCE [LARGE SCALE GENOMIC DNA]</scope>
    <source>
        <strain evidence="1 2">ER1909</strain>
    </source>
</reference>
<gene>
    <name evidence="1" type="ORF">F4821DRAFT_280219</name>
</gene>
<proteinExistence type="predicted"/>
<sequence>MTFSQKYVQRPEHAIAAATILPLFDLVAVALRFWTRKKQRQDLRADDWLMIPALLLVWGIAIAIIWGVSQKAVGYPEQIPKSAVAYPQMTLILQIDWAYSMLLPLAVGCIKCSILFFYMRIFTVDKRGAVNLVLATLIVLVALMSVAFCIATMFECRLDFWAIWGPTKYVLAHCVEPMDIVLGLCIADFVSDVAIICAPIPLVWRLRLSTKKRLAVTAAFLLGSGTIVASLLRLIMTSRITRMGLGQTEEDCNFVITEYLYWGMIESGIGILAACLPTLQFLFRGWSGKSTISTTRSQPRYRISNSSYTKTSDELFQPMEPLQATRDEPNGHTNPSHYVSWGSMTARKDGFDGIETHALEAV</sequence>
<name>A0ACC0DGW2_9PEZI</name>
<keyword evidence="2" id="KW-1185">Reference proteome</keyword>
<accession>A0ACC0DGW2</accession>
<dbReference type="EMBL" id="MU394285">
    <property type="protein sequence ID" value="KAI6091919.1"/>
    <property type="molecule type" value="Genomic_DNA"/>
</dbReference>
<evidence type="ECO:0000313" key="2">
    <source>
        <dbReference type="Proteomes" id="UP001497680"/>
    </source>
</evidence>
<protein>
    <submittedName>
        <fullName evidence="1">Plasma membrane protein Pth11-like protein</fullName>
    </submittedName>
</protein>
<evidence type="ECO:0000313" key="1">
    <source>
        <dbReference type="EMBL" id="KAI6091919.1"/>
    </source>
</evidence>